<dbReference type="EnsemblMetazoa" id="CapteT206491">
    <property type="protein sequence ID" value="CapteP206491"/>
    <property type="gene ID" value="CapteG206491"/>
</dbReference>
<reference evidence="2" key="3">
    <citation type="submission" date="2015-06" db="UniProtKB">
        <authorList>
            <consortium name="EnsemblMetazoa"/>
        </authorList>
    </citation>
    <scope>IDENTIFICATION</scope>
</reference>
<keyword evidence="3" id="KW-1185">Reference proteome</keyword>
<gene>
    <name evidence="1" type="ORF">CAPTEDRAFT_206491</name>
</gene>
<evidence type="ECO:0000313" key="1">
    <source>
        <dbReference type="EMBL" id="ELT88028.1"/>
    </source>
</evidence>
<reference evidence="3" key="1">
    <citation type="submission" date="2012-12" db="EMBL/GenBank/DDBJ databases">
        <authorList>
            <person name="Hellsten U."/>
            <person name="Grimwood J."/>
            <person name="Chapman J.A."/>
            <person name="Shapiro H."/>
            <person name="Aerts A."/>
            <person name="Otillar R.P."/>
            <person name="Terry A.Y."/>
            <person name="Boore J.L."/>
            <person name="Simakov O."/>
            <person name="Marletaz F."/>
            <person name="Cho S.-J."/>
            <person name="Edsinger-Gonzales E."/>
            <person name="Havlak P."/>
            <person name="Kuo D.-H."/>
            <person name="Larsson T."/>
            <person name="Lv J."/>
            <person name="Arendt D."/>
            <person name="Savage R."/>
            <person name="Osoegawa K."/>
            <person name="de Jong P."/>
            <person name="Lindberg D.R."/>
            <person name="Seaver E.C."/>
            <person name="Weisblat D.A."/>
            <person name="Putnam N.H."/>
            <person name="Grigoriev I.V."/>
            <person name="Rokhsar D.S."/>
        </authorList>
    </citation>
    <scope>NUCLEOTIDE SEQUENCE</scope>
    <source>
        <strain evidence="3">I ESC-2004</strain>
    </source>
</reference>
<evidence type="ECO:0000313" key="3">
    <source>
        <dbReference type="Proteomes" id="UP000014760"/>
    </source>
</evidence>
<organism evidence="1">
    <name type="scientific">Capitella teleta</name>
    <name type="common">Polychaete worm</name>
    <dbReference type="NCBI Taxonomy" id="283909"/>
    <lineage>
        <taxon>Eukaryota</taxon>
        <taxon>Metazoa</taxon>
        <taxon>Spiralia</taxon>
        <taxon>Lophotrochozoa</taxon>
        <taxon>Annelida</taxon>
        <taxon>Polychaeta</taxon>
        <taxon>Sedentaria</taxon>
        <taxon>Scolecida</taxon>
        <taxon>Capitellidae</taxon>
        <taxon>Capitella</taxon>
    </lineage>
</organism>
<name>R7T4W1_CAPTE</name>
<dbReference type="EMBL" id="KB312025">
    <property type="protein sequence ID" value="ELT88028.1"/>
    <property type="molecule type" value="Genomic_DNA"/>
</dbReference>
<accession>R7T4W1</accession>
<dbReference type="EMBL" id="AMQN01003523">
    <property type="status" value="NOT_ANNOTATED_CDS"/>
    <property type="molecule type" value="Genomic_DNA"/>
</dbReference>
<dbReference type="AlphaFoldDB" id="R7T4W1"/>
<protein>
    <submittedName>
        <fullName evidence="1 2">Uncharacterized protein</fullName>
    </submittedName>
</protein>
<sequence length="117" mass="13584">MAPRTLRVISEAIDQREKAQRKYDVTSQMVGGMPKDEVTGFSRIVLSYLFTTVKNKSSTLFKNWDTSNLCKSEVTESAIDLQRYGHCMMLLWRRFTENRPERQMPGDMAKAKDEEVQ</sequence>
<dbReference type="HOGENOM" id="CLU_2087107_0_0_1"/>
<reference evidence="1 3" key="2">
    <citation type="journal article" date="2013" name="Nature">
        <title>Insights into bilaterian evolution from three spiralian genomes.</title>
        <authorList>
            <person name="Simakov O."/>
            <person name="Marletaz F."/>
            <person name="Cho S.J."/>
            <person name="Edsinger-Gonzales E."/>
            <person name="Havlak P."/>
            <person name="Hellsten U."/>
            <person name="Kuo D.H."/>
            <person name="Larsson T."/>
            <person name="Lv J."/>
            <person name="Arendt D."/>
            <person name="Savage R."/>
            <person name="Osoegawa K."/>
            <person name="de Jong P."/>
            <person name="Grimwood J."/>
            <person name="Chapman J.A."/>
            <person name="Shapiro H."/>
            <person name="Aerts A."/>
            <person name="Otillar R.P."/>
            <person name="Terry A.Y."/>
            <person name="Boore J.L."/>
            <person name="Grigoriev I.V."/>
            <person name="Lindberg D.R."/>
            <person name="Seaver E.C."/>
            <person name="Weisblat D.A."/>
            <person name="Putnam N.H."/>
            <person name="Rokhsar D.S."/>
        </authorList>
    </citation>
    <scope>NUCLEOTIDE SEQUENCE</scope>
    <source>
        <strain evidence="1 3">I ESC-2004</strain>
    </source>
</reference>
<proteinExistence type="predicted"/>
<evidence type="ECO:0000313" key="2">
    <source>
        <dbReference type="EnsemblMetazoa" id="CapteP206491"/>
    </source>
</evidence>
<dbReference type="Proteomes" id="UP000014760">
    <property type="component" value="Unassembled WGS sequence"/>
</dbReference>